<feature type="domain" description="FAD/NAD(P)-binding" evidence="2">
    <location>
        <begin position="148"/>
        <end position="270"/>
    </location>
</feature>
<dbReference type="PANTHER" id="PTHR42949:SF3">
    <property type="entry name" value="ANAEROBIC GLYCEROL-3-PHOSPHATE DEHYDROGENASE SUBUNIT B"/>
    <property type="match status" value="1"/>
</dbReference>
<dbReference type="InterPro" id="IPR051691">
    <property type="entry name" value="Metab_Enz_Cyan_OpOx_G3PDH"/>
</dbReference>
<evidence type="ECO:0000256" key="1">
    <source>
        <dbReference type="ARBA" id="ARBA00023002"/>
    </source>
</evidence>
<evidence type="ECO:0000313" key="3">
    <source>
        <dbReference type="EMBL" id="KFL29349.1"/>
    </source>
</evidence>
<organism evidence="3 4">
    <name type="scientific">Devosia riboflavina</name>
    <dbReference type="NCBI Taxonomy" id="46914"/>
    <lineage>
        <taxon>Bacteria</taxon>
        <taxon>Pseudomonadati</taxon>
        <taxon>Pseudomonadota</taxon>
        <taxon>Alphaproteobacteria</taxon>
        <taxon>Hyphomicrobiales</taxon>
        <taxon>Devosiaceae</taxon>
        <taxon>Devosia</taxon>
    </lineage>
</organism>
<dbReference type="PRINTS" id="PR00368">
    <property type="entry name" value="FADPNR"/>
</dbReference>
<evidence type="ECO:0000259" key="2">
    <source>
        <dbReference type="Pfam" id="PF07992"/>
    </source>
</evidence>
<dbReference type="SUPFAM" id="SSF51905">
    <property type="entry name" value="FAD/NAD(P)-binding domain"/>
    <property type="match status" value="1"/>
</dbReference>
<dbReference type="AlphaFoldDB" id="A0A087LXJ6"/>
<dbReference type="PANTHER" id="PTHR42949">
    <property type="entry name" value="ANAEROBIC GLYCEROL-3-PHOSPHATE DEHYDROGENASE SUBUNIT B"/>
    <property type="match status" value="1"/>
</dbReference>
<reference evidence="3 4" key="1">
    <citation type="submission" date="2014-08" db="EMBL/GenBank/DDBJ databases">
        <authorList>
            <person name="Hassan Y.I."/>
            <person name="Lepp D."/>
            <person name="Zhou T."/>
        </authorList>
    </citation>
    <scope>NUCLEOTIDE SEQUENCE [LARGE SCALE GENOMIC DNA]</scope>
    <source>
        <strain evidence="3 4">IFO13584</strain>
    </source>
</reference>
<accession>A0A087LXJ6</accession>
<dbReference type="GO" id="GO:0016491">
    <property type="term" value="F:oxidoreductase activity"/>
    <property type="evidence" value="ECO:0007669"/>
    <property type="project" value="UniProtKB-KW"/>
</dbReference>
<protein>
    <recommendedName>
        <fullName evidence="2">FAD/NAD(P)-binding domain-containing protein</fullName>
    </recommendedName>
</protein>
<dbReference type="Gene3D" id="3.50.50.60">
    <property type="entry name" value="FAD/NAD(P)-binding domain"/>
    <property type="match status" value="1"/>
</dbReference>
<dbReference type="STRING" id="46914.JP75_21490"/>
<proteinExistence type="predicted"/>
<dbReference type="Proteomes" id="UP000028981">
    <property type="component" value="Unassembled WGS sequence"/>
</dbReference>
<dbReference type="Pfam" id="PF07992">
    <property type="entry name" value="Pyr_redox_2"/>
    <property type="match status" value="1"/>
</dbReference>
<dbReference type="InterPro" id="IPR036188">
    <property type="entry name" value="FAD/NAD-bd_sf"/>
</dbReference>
<dbReference type="OrthoDB" id="5287468at2"/>
<dbReference type="RefSeq" id="WP_035086588.1">
    <property type="nucleotide sequence ID" value="NZ_JQGC01000027.1"/>
</dbReference>
<sequence length="648" mass="68454">MRPQTNRLPATTGKGLAGAHIDRTRPIRFTINGRVTPGFQGDTVLSALLAAGVDTIGTHAGQPLGLRAGAAPAIAYAAKASLPEHALPMERTPARDGAEYRIVAEGPTAGLFARLFQPGRTLGLALDTPNSLVRPWRSIRGEKAEPTDLVVVGGGVAGMAAALAGAHAGLKVKLIEASPHLGGHSGLFGTQDGESTPEENIAALTAEIAVNSTITVLTHAEVFAIGEGVVRVHQLDISGERVESRVVDLPARHIVLATGAFERLPVLPGNRLPGIAGAQEAFELAYRYGIWPGQSWLLATSANPAYRLATLLAESNINLDRILDGRDQASSRYIEFCKAYGFRQFPGTIPLAVMPGAGGRLSVELPHGEPVAVDRLVLCGGWQPDLTLWHLAGGESRWNMRRERLEPLGEVPGLVLAGSAAGHFTRRGCVTSGIHAVDRLLGRPGQGVDDPVIDAFYETPDRQMYVGDSEDAPAPTYLDADNTLMLRPAPPPRRRWTQIFRGSHTGPVRVLSEAPQPLSIGAICAGVSIGLIPPDSAGVVAQERVALVPLTAVVPPQQTTAEYSIGAPPYLADRFGHDAVVATLRHDPSRQLGSGALIFEGEDTLDPRRAVGVVLRTRNGKTEALVAASVRDAVVRDLGQAVPAEVET</sequence>
<dbReference type="InterPro" id="IPR023753">
    <property type="entry name" value="FAD/NAD-binding_dom"/>
</dbReference>
<evidence type="ECO:0000313" key="4">
    <source>
        <dbReference type="Proteomes" id="UP000028981"/>
    </source>
</evidence>
<gene>
    <name evidence="3" type="ORF">JP75_21490</name>
</gene>
<name>A0A087LXJ6_9HYPH</name>
<dbReference type="Pfam" id="PF13510">
    <property type="entry name" value="Fer2_4"/>
    <property type="match status" value="1"/>
</dbReference>
<dbReference type="Gene3D" id="3.10.20.440">
    <property type="entry name" value="2Fe-2S iron-sulphur cluster binding domain, sarcosine oxidase, alpha subunit, N-terminal domain"/>
    <property type="match status" value="1"/>
</dbReference>
<keyword evidence="1" id="KW-0560">Oxidoreductase</keyword>
<dbReference type="PRINTS" id="PR00469">
    <property type="entry name" value="PNDRDTASEII"/>
</dbReference>
<comment type="caution">
    <text evidence="3">The sequence shown here is derived from an EMBL/GenBank/DDBJ whole genome shotgun (WGS) entry which is preliminary data.</text>
</comment>
<dbReference type="InterPro" id="IPR042204">
    <property type="entry name" value="2Fe-2S-bd_N"/>
</dbReference>
<keyword evidence="4" id="KW-1185">Reference proteome</keyword>
<dbReference type="EMBL" id="JQGC01000027">
    <property type="protein sequence ID" value="KFL29349.1"/>
    <property type="molecule type" value="Genomic_DNA"/>
</dbReference>